<dbReference type="PRINTS" id="PR00904">
    <property type="entry name" value="FRATAXIN"/>
</dbReference>
<evidence type="ECO:0000256" key="10">
    <source>
        <dbReference type="ARBA" id="ARBA00023065"/>
    </source>
</evidence>
<dbReference type="PROSITE" id="PS50810">
    <property type="entry name" value="FRATAXIN_2"/>
    <property type="match status" value="1"/>
</dbReference>
<dbReference type="PANTHER" id="PTHR16821">
    <property type="entry name" value="FRATAXIN"/>
    <property type="match status" value="1"/>
</dbReference>
<dbReference type="PROSITE" id="PS01344">
    <property type="entry name" value="FRATAXIN_1"/>
    <property type="match status" value="1"/>
</dbReference>
<reference evidence="14" key="1">
    <citation type="journal article" date="2011" name="Proc. Natl. Acad. Sci. U.S.A.">
        <title>Obligate biotrophy features unraveled by the genomic analysis of rust fungi.</title>
        <authorList>
            <person name="Duplessis S."/>
            <person name="Cuomo C.A."/>
            <person name="Lin Y.-C."/>
            <person name="Aerts A."/>
            <person name="Tisserant E."/>
            <person name="Veneault-Fourrey C."/>
            <person name="Joly D.L."/>
            <person name="Hacquard S."/>
            <person name="Amselem J."/>
            <person name="Cantarel B.L."/>
            <person name="Chiu R."/>
            <person name="Coutinho P.M."/>
            <person name="Feau N."/>
            <person name="Field M."/>
            <person name="Frey P."/>
            <person name="Gelhaye E."/>
            <person name="Goldberg J."/>
            <person name="Grabherr M.G."/>
            <person name="Kodira C.D."/>
            <person name="Kohler A."/>
            <person name="Kuees U."/>
            <person name="Lindquist E.A."/>
            <person name="Lucas S.M."/>
            <person name="Mago R."/>
            <person name="Mauceli E."/>
            <person name="Morin E."/>
            <person name="Murat C."/>
            <person name="Pangilinan J.L."/>
            <person name="Park R."/>
            <person name="Pearson M."/>
            <person name="Quesneville H."/>
            <person name="Rouhier N."/>
            <person name="Sakthikumar S."/>
            <person name="Salamov A.A."/>
            <person name="Schmutz J."/>
            <person name="Selles B."/>
            <person name="Shapiro H."/>
            <person name="Tanguay P."/>
            <person name="Tuskan G.A."/>
            <person name="Henrissat B."/>
            <person name="Van de Peer Y."/>
            <person name="Rouze P."/>
            <person name="Ellis J.G."/>
            <person name="Dodds P.N."/>
            <person name="Schein J.E."/>
            <person name="Zhong S."/>
            <person name="Hamelin R.C."/>
            <person name="Grigoriev I.V."/>
            <person name="Szabo L.J."/>
            <person name="Martin F."/>
        </authorList>
    </citation>
    <scope>NUCLEOTIDE SEQUENCE [LARGE SCALE GENOMIC DNA]</scope>
    <source>
        <strain evidence="14">98AG31 / pathotype 3-4-7</strain>
    </source>
</reference>
<evidence type="ECO:0000256" key="2">
    <source>
        <dbReference type="ARBA" id="ARBA00008183"/>
    </source>
</evidence>
<dbReference type="PANTHER" id="PTHR16821:SF2">
    <property type="entry name" value="FRATAXIN, MITOCHONDRIAL"/>
    <property type="match status" value="1"/>
</dbReference>
<dbReference type="FunCoup" id="F4S5E5">
    <property type="interactions" value="166"/>
</dbReference>
<dbReference type="Pfam" id="PF01491">
    <property type="entry name" value="Frataxin_Cyay"/>
    <property type="match status" value="1"/>
</dbReference>
<evidence type="ECO:0000256" key="11">
    <source>
        <dbReference type="ARBA" id="ARBA00023128"/>
    </source>
</evidence>
<dbReference type="EMBL" id="GL883150">
    <property type="protein sequence ID" value="EGG00154.1"/>
    <property type="molecule type" value="Genomic_DNA"/>
</dbReference>
<dbReference type="STRING" id="747676.F4S5E5"/>
<dbReference type="InterPro" id="IPR020895">
    <property type="entry name" value="Frataxin_CS"/>
</dbReference>
<keyword evidence="8" id="KW-0560">Oxidoreductase</keyword>
<evidence type="ECO:0000256" key="6">
    <source>
        <dbReference type="ARBA" id="ARBA00022496"/>
    </source>
</evidence>
<dbReference type="InterPro" id="IPR017789">
    <property type="entry name" value="Frataxin"/>
</dbReference>
<protein>
    <recommendedName>
        <fullName evidence="3">ferroxidase</fullName>
        <ecNumber evidence="3">1.16.3.1</ecNumber>
    </recommendedName>
</protein>
<dbReference type="GO" id="GO:0006879">
    <property type="term" value="P:intracellular iron ion homeostasis"/>
    <property type="evidence" value="ECO:0007669"/>
    <property type="project" value="UniProtKB-KW"/>
</dbReference>
<evidence type="ECO:0000256" key="8">
    <source>
        <dbReference type="ARBA" id="ARBA00023002"/>
    </source>
</evidence>
<keyword evidence="7" id="KW-0809">Transit peptide</keyword>
<dbReference type="NCBIfam" id="TIGR03421">
    <property type="entry name" value="FeS_CyaY"/>
    <property type="match status" value="1"/>
</dbReference>
<dbReference type="SMART" id="SM01219">
    <property type="entry name" value="Frataxin_Cyay"/>
    <property type="match status" value="1"/>
</dbReference>
<evidence type="ECO:0000313" key="13">
    <source>
        <dbReference type="EMBL" id="EGG00154.1"/>
    </source>
</evidence>
<keyword evidence="10" id="KW-0406">Ion transport</keyword>
<comment type="similarity">
    <text evidence="2">Belongs to the frataxin family.</text>
</comment>
<gene>
    <name evidence="13" type="ORF">MELLADRAFT_93828</name>
</gene>
<dbReference type="NCBIfam" id="TIGR03422">
    <property type="entry name" value="mito_frataxin"/>
    <property type="match status" value="1"/>
</dbReference>
<keyword evidence="11" id="KW-0496">Mitochondrion</keyword>
<sequence>MSPSKPKELPSSFSRPNLIEVFYWRPGFIDRYLIRELNIQEYHQISDETLHQLTESLEALIESGHPKVEGWDLDFSSGVLTFSMGEAGTYVINKQPPSKQIWFSSPISGPKRFDYDRELKIWFYARDDGRMMDLIRDEISNALGDDHFVKILDHRPKDEK</sequence>
<dbReference type="Proteomes" id="UP000001072">
    <property type="component" value="Unassembled WGS sequence"/>
</dbReference>
<dbReference type="GeneID" id="18936699"/>
<keyword evidence="5" id="KW-0813">Transport</keyword>
<dbReference type="Gene3D" id="3.30.920.10">
    <property type="entry name" value="Frataxin/CyaY"/>
    <property type="match status" value="1"/>
</dbReference>
<dbReference type="GO" id="GO:0016226">
    <property type="term" value="P:iron-sulfur cluster assembly"/>
    <property type="evidence" value="ECO:0007669"/>
    <property type="project" value="InterPro"/>
</dbReference>
<dbReference type="OrthoDB" id="1897642at2759"/>
<dbReference type="SUPFAM" id="SSF55387">
    <property type="entry name" value="Frataxin/Nqo15-like"/>
    <property type="match status" value="1"/>
</dbReference>
<keyword evidence="9" id="KW-0408">Iron</keyword>
<evidence type="ECO:0000256" key="5">
    <source>
        <dbReference type="ARBA" id="ARBA00022448"/>
    </source>
</evidence>
<dbReference type="RefSeq" id="XP_007416557.1">
    <property type="nucleotide sequence ID" value="XM_007416495.1"/>
</dbReference>
<keyword evidence="6" id="KW-0410">Iron transport</keyword>
<keyword evidence="14" id="KW-1185">Reference proteome</keyword>
<dbReference type="GO" id="GO:0004322">
    <property type="term" value="F:ferroxidase activity"/>
    <property type="evidence" value="ECO:0007669"/>
    <property type="project" value="UniProtKB-EC"/>
</dbReference>
<dbReference type="InterPro" id="IPR002908">
    <property type="entry name" value="Frataxin/CyaY"/>
</dbReference>
<dbReference type="InterPro" id="IPR036524">
    <property type="entry name" value="Frataxin/CyaY_sf"/>
</dbReference>
<dbReference type="EC" id="1.16.3.1" evidence="3"/>
<dbReference type="GO" id="GO:0008198">
    <property type="term" value="F:ferrous iron binding"/>
    <property type="evidence" value="ECO:0007669"/>
    <property type="project" value="TreeGrafter"/>
</dbReference>
<dbReference type="GO" id="GO:0051537">
    <property type="term" value="F:2 iron, 2 sulfur cluster binding"/>
    <property type="evidence" value="ECO:0007669"/>
    <property type="project" value="TreeGrafter"/>
</dbReference>
<evidence type="ECO:0000256" key="1">
    <source>
        <dbReference type="ARBA" id="ARBA00004173"/>
    </source>
</evidence>
<accession>F4S5E5</accession>
<organism evidence="14">
    <name type="scientific">Melampsora larici-populina (strain 98AG31 / pathotype 3-4-7)</name>
    <name type="common">Poplar leaf rust fungus</name>
    <dbReference type="NCBI Taxonomy" id="747676"/>
    <lineage>
        <taxon>Eukaryota</taxon>
        <taxon>Fungi</taxon>
        <taxon>Dikarya</taxon>
        <taxon>Basidiomycota</taxon>
        <taxon>Pucciniomycotina</taxon>
        <taxon>Pucciniomycetes</taxon>
        <taxon>Pucciniales</taxon>
        <taxon>Melampsoraceae</taxon>
        <taxon>Melampsora</taxon>
    </lineage>
</organism>
<evidence type="ECO:0000256" key="12">
    <source>
        <dbReference type="ARBA" id="ARBA00047990"/>
    </source>
</evidence>
<dbReference type="HOGENOM" id="CLU_080880_4_1_1"/>
<dbReference type="GO" id="GO:0006826">
    <property type="term" value="P:iron ion transport"/>
    <property type="evidence" value="ECO:0007669"/>
    <property type="project" value="UniProtKB-KW"/>
</dbReference>
<dbReference type="VEuPathDB" id="FungiDB:MELLADRAFT_93828"/>
<comment type="subcellular location">
    <subcellularLocation>
        <location evidence="1">Mitochondrion</location>
    </subcellularLocation>
</comment>
<evidence type="ECO:0000256" key="4">
    <source>
        <dbReference type="ARBA" id="ARBA00022434"/>
    </source>
</evidence>
<evidence type="ECO:0000256" key="3">
    <source>
        <dbReference type="ARBA" id="ARBA00013107"/>
    </source>
</evidence>
<dbReference type="KEGG" id="mlr:MELLADRAFT_93828"/>
<evidence type="ECO:0000256" key="9">
    <source>
        <dbReference type="ARBA" id="ARBA00023004"/>
    </source>
</evidence>
<evidence type="ECO:0000313" key="14">
    <source>
        <dbReference type="Proteomes" id="UP000001072"/>
    </source>
</evidence>
<dbReference type="AlphaFoldDB" id="F4S5E5"/>
<dbReference type="InParanoid" id="F4S5E5"/>
<dbReference type="GO" id="GO:0005739">
    <property type="term" value="C:mitochondrion"/>
    <property type="evidence" value="ECO:0007669"/>
    <property type="project" value="UniProtKB-SubCell"/>
</dbReference>
<dbReference type="GO" id="GO:0034986">
    <property type="term" value="F:iron chaperone activity"/>
    <property type="evidence" value="ECO:0007669"/>
    <property type="project" value="TreeGrafter"/>
</dbReference>
<dbReference type="GO" id="GO:0008199">
    <property type="term" value="F:ferric iron binding"/>
    <property type="evidence" value="ECO:0007669"/>
    <property type="project" value="InterPro"/>
</dbReference>
<name>F4S5E5_MELLP</name>
<comment type="catalytic activity">
    <reaction evidence="12">
        <text>4 Fe(2+) + O2 + 4 H(+) = 4 Fe(3+) + 2 H2O</text>
        <dbReference type="Rhea" id="RHEA:11148"/>
        <dbReference type="ChEBI" id="CHEBI:15377"/>
        <dbReference type="ChEBI" id="CHEBI:15378"/>
        <dbReference type="ChEBI" id="CHEBI:15379"/>
        <dbReference type="ChEBI" id="CHEBI:29033"/>
        <dbReference type="ChEBI" id="CHEBI:29034"/>
        <dbReference type="EC" id="1.16.3.1"/>
    </reaction>
</comment>
<evidence type="ECO:0000256" key="7">
    <source>
        <dbReference type="ARBA" id="ARBA00022946"/>
    </source>
</evidence>
<proteinExistence type="inferred from homology"/>
<keyword evidence="4" id="KW-0409">Iron storage</keyword>
<dbReference type="eggNOG" id="KOG3413">
    <property type="taxonomic scope" value="Eukaryota"/>
</dbReference>